<dbReference type="SUPFAM" id="SSF50199">
    <property type="entry name" value="Staphylococcal nuclease"/>
    <property type="match status" value="1"/>
</dbReference>
<keyword evidence="4" id="KW-0732">Signal</keyword>
<proteinExistence type="predicted"/>
<protein>
    <submittedName>
        <fullName evidence="6">Thermonuclease family protein</fullName>
    </submittedName>
</protein>
<dbReference type="PROSITE" id="PS50830">
    <property type="entry name" value="TNASE_3"/>
    <property type="match status" value="1"/>
</dbReference>
<evidence type="ECO:0000256" key="1">
    <source>
        <dbReference type="ARBA" id="ARBA00022722"/>
    </source>
</evidence>
<dbReference type="GO" id="GO:0004519">
    <property type="term" value="F:endonuclease activity"/>
    <property type="evidence" value="ECO:0007669"/>
    <property type="project" value="UniProtKB-KW"/>
</dbReference>
<evidence type="ECO:0000313" key="7">
    <source>
        <dbReference type="Proteomes" id="UP000305848"/>
    </source>
</evidence>
<feature type="domain" description="TNase-like" evidence="5">
    <location>
        <begin position="22"/>
        <end position="142"/>
    </location>
</feature>
<dbReference type="GO" id="GO:0016787">
    <property type="term" value="F:hydrolase activity"/>
    <property type="evidence" value="ECO:0007669"/>
    <property type="project" value="UniProtKB-KW"/>
</dbReference>
<dbReference type="SMART" id="SM00318">
    <property type="entry name" value="SNc"/>
    <property type="match status" value="1"/>
</dbReference>
<dbReference type="PANTHER" id="PTHR12302:SF3">
    <property type="entry name" value="SERINE_THREONINE-PROTEIN KINASE 31"/>
    <property type="match status" value="1"/>
</dbReference>
<evidence type="ECO:0000313" key="6">
    <source>
        <dbReference type="EMBL" id="TKK66893.1"/>
    </source>
</evidence>
<evidence type="ECO:0000256" key="3">
    <source>
        <dbReference type="ARBA" id="ARBA00022801"/>
    </source>
</evidence>
<name>A0A4V5UU22_9BACT</name>
<keyword evidence="2" id="KW-0255">Endonuclease</keyword>
<dbReference type="InterPro" id="IPR016071">
    <property type="entry name" value="Staphylococal_nuclease_OB-fold"/>
</dbReference>
<feature type="chain" id="PRO_5020555632" evidence="4">
    <location>
        <begin position="23"/>
        <end position="176"/>
    </location>
</feature>
<feature type="signal peptide" evidence="4">
    <location>
        <begin position="1"/>
        <end position="22"/>
    </location>
</feature>
<evidence type="ECO:0000259" key="5">
    <source>
        <dbReference type="PROSITE" id="PS50830"/>
    </source>
</evidence>
<comment type="caution">
    <text evidence="6">The sequence shown here is derived from an EMBL/GenBank/DDBJ whole genome shotgun (WGS) entry which is preliminary data.</text>
</comment>
<evidence type="ECO:0000256" key="2">
    <source>
        <dbReference type="ARBA" id="ARBA00022759"/>
    </source>
</evidence>
<dbReference type="Proteomes" id="UP000305848">
    <property type="component" value="Unassembled WGS sequence"/>
</dbReference>
<keyword evidence="3" id="KW-0378">Hydrolase</keyword>
<dbReference type="OrthoDB" id="9805504at2"/>
<dbReference type="PANTHER" id="PTHR12302">
    <property type="entry name" value="EBNA2 BINDING PROTEIN P100"/>
    <property type="match status" value="1"/>
</dbReference>
<gene>
    <name evidence="6" type="ORF">FC093_15435</name>
</gene>
<dbReference type="Gene3D" id="2.40.50.90">
    <property type="match status" value="1"/>
</dbReference>
<organism evidence="6 7">
    <name type="scientific">Ilyomonas limi</name>
    <dbReference type="NCBI Taxonomy" id="2575867"/>
    <lineage>
        <taxon>Bacteria</taxon>
        <taxon>Pseudomonadati</taxon>
        <taxon>Bacteroidota</taxon>
        <taxon>Chitinophagia</taxon>
        <taxon>Chitinophagales</taxon>
        <taxon>Chitinophagaceae</taxon>
        <taxon>Ilyomonas</taxon>
    </lineage>
</organism>
<dbReference type="InterPro" id="IPR035437">
    <property type="entry name" value="SNase_OB-fold_sf"/>
</dbReference>
<dbReference type="EMBL" id="SZQL01000013">
    <property type="protein sequence ID" value="TKK66893.1"/>
    <property type="molecule type" value="Genomic_DNA"/>
</dbReference>
<evidence type="ECO:0000256" key="4">
    <source>
        <dbReference type="SAM" id="SignalP"/>
    </source>
</evidence>
<sequence length="176" mass="20222">MRLKYIVYYLILMFSNCTPALAQSTARVVRVKDGDTYVFRSGARVFTVRLTKVDAPEMKQAFGFTAYQCVNQLLTGKAVEYDSVGKDLYGRVLVSVKLDGKRLDSLLIRNGWAWHYIAYDTETMLDNLMNEAIMTHSGLWACGVNHVCPPWLYRSYNERNRAKYCKGCTNYLLTQK</sequence>
<keyword evidence="7" id="KW-1185">Reference proteome</keyword>
<dbReference type="AlphaFoldDB" id="A0A4V5UU22"/>
<reference evidence="6 7" key="1">
    <citation type="submission" date="2019-05" db="EMBL/GenBank/DDBJ databases">
        <title>Panacibacter sp. strain 17mud1-8 Genome sequencing and assembly.</title>
        <authorList>
            <person name="Chhetri G."/>
        </authorList>
    </citation>
    <scope>NUCLEOTIDE SEQUENCE [LARGE SCALE GENOMIC DNA]</scope>
    <source>
        <strain evidence="6 7">17mud1-8</strain>
    </source>
</reference>
<accession>A0A4V5UU22</accession>
<keyword evidence="1" id="KW-0540">Nuclease</keyword>
<dbReference type="Pfam" id="PF00565">
    <property type="entry name" value="SNase"/>
    <property type="match status" value="1"/>
</dbReference>